<dbReference type="InterPro" id="IPR008927">
    <property type="entry name" value="6-PGluconate_DH-like_C_sf"/>
</dbReference>
<dbReference type="NCBIfam" id="TIGR00112">
    <property type="entry name" value="proC"/>
    <property type="match status" value="1"/>
</dbReference>
<keyword evidence="3 4" id="KW-0560">Oxidoreductase</keyword>
<evidence type="ECO:0000256" key="1">
    <source>
        <dbReference type="ARBA" id="ARBA00005525"/>
    </source>
</evidence>
<feature type="domain" description="Pyrroline-5-carboxylate reductase dimerisation" evidence="7">
    <location>
        <begin position="174"/>
        <end position="279"/>
    </location>
</feature>
<comment type="catalytic activity">
    <reaction evidence="4">
        <text>L-proline + NADP(+) = (S)-1-pyrroline-5-carboxylate + NADPH + 2 H(+)</text>
        <dbReference type="Rhea" id="RHEA:14109"/>
        <dbReference type="ChEBI" id="CHEBI:15378"/>
        <dbReference type="ChEBI" id="CHEBI:17388"/>
        <dbReference type="ChEBI" id="CHEBI:57783"/>
        <dbReference type="ChEBI" id="CHEBI:58349"/>
        <dbReference type="ChEBI" id="CHEBI:60039"/>
        <dbReference type="EC" id="1.5.1.2"/>
    </reaction>
</comment>
<dbReference type="InterPro" id="IPR029036">
    <property type="entry name" value="P5CR_dimer"/>
</dbReference>
<keyword evidence="9" id="KW-1185">Reference proteome</keyword>
<gene>
    <name evidence="4 8" type="primary">proC</name>
    <name evidence="8" type="ORF">GCM10011505_41720</name>
</gene>
<keyword evidence="2 4" id="KW-0521">NADP</keyword>
<dbReference type="Gene3D" id="1.10.3730.10">
    <property type="entry name" value="ProC C-terminal domain-like"/>
    <property type="match status" value="1"/>
</dbReference>
<evidence type="ECO:0000313" key="9">
    <source>
        <dbReference type="Proteomes" id="UP000603352"/>
    </source>
</evidence>
<dbReference type="RefSeq" id="WP_188581524.1">
    <property type="nucleotide sequence ID" value="NZ_BMDZ01000066.1"/>
</dbReference>
<name>A0ABQ1J1G5_9PROT</name>
<dbReference type="InterPro" id="IPR000304">
    <property type="entry name" value="Pyrroline-COOH_reductase"/>
</dbReference>
<reference evidence="9" key="1">
    <citation type="journal article" date="2019" name="Int. J. Syst. Evol. Microbiol.">
        <title>The Global Catalogue of Microorganisms (GCM) 10K type strain sequencing project: providing services to taxonomists for standard genome sequencing and annotation.</title>
        <authorList>
            <consortium name="The Broad Institute Genomics Platform"/>
            <consortium name="The Broad Institute Genome Sequencing Center for Infectious Disease"/>
            <person name="Wu L."/>
            <person name="Ma J."/>
        </authorList>
    </citation>
    <scope>NUCLEOTIDE SEQUENCE [LARGE SCALE GENOMIC DNA]</scope>
    <source>
        <strain evidence="9">CGMCC 1.10188</strain>
    </source>
</reference>
<evidence type="ECO:0000256" key="4">
    <source>
        <dbReference type="HAMAP-Rule" id="MF_01925"/>
    </source>
</evidence>
<comment type="caution">
    <text evidence="8">The sequence shown here is derived from an EMBL/GenBank/DDBJ whole genome shotgun (WGS) entry which is preliminary data.</text>
</comment>
<evidence type="ECO:0000256" key="5">
    <source>
        <dbReference type="NCBIfam" id="TIGR00112"/>
    </source>
</evidence>
<dbReference type="PIRSF" id="PIRSF000193">
    <property type="entry name" value="Pyrrol-5-carb_rd"/>
    <property type="match status" value="1"/>
</dbReference>
<dbReference type="Pfam" id="PF14748">
    <property type="entry name" value="P5CR_dimer"/>
    <property type="match status" value="1"/>
</dbReference>
<dbReference type="SUPFAM" id="SSF51735">
    <property type="entry name" value="NAD(P)-binding Rossmann-fold domains"/>
    <property type="match status" value="1"/>
</dbReference>
<dbReference type="Proteomes" id="UP000603352">
    <property type="component" value="Unassembled WGS sequence"/>
</dbReference>
<sequence>MTATASSPPALAGHILVIGAGRMGGAMIDGWLAGGRAPATITVIEPSPDARARLSARGLVAVADADAVAVPDEGFAVLVVAVKPQSFEAALPPAAPLLSAGTLVVSVAAGKPVATLRNLLGHPRLVVRAMPNTPAAIGRGITGCYAVPEVDGAGRATAEGLLSAVGEVVWIADEDLIDAVTGVSGSGPAYVFHMIEAMTQAGVAVGLPHETARRLARATVIGAAALADASPETETALREAVTSPAGTTAAALAVLMDDTNGLPPLMTRAVTAARDRGRALAD</sequence>
<comment type="subcellular location">
    <subcellularLocation>
        <location evidence="4">Cytoplasm</location>
    </subcellularLocation>
</comment>
<organism evidence="8 9">
    <name type="scientific">Tistrella bauzanensis</name>
    <dbReference type="NCBI Taxonomy" id="657419"/>
    <lineage>
        <taxon>Bacteria</taxon>
        <taxon>Pseudomonadati</taxon>
        <taxon>Pseudomonadota</taxon>
        <taxon>Alphaproteobacteria</taxon>
        <taxon>Geminicoccales</taxon>
        <taxon>Geminicoccaceae</taxon>
        <taxon>Tistrella</taxon>
    </lineage>
</organism>
<dbReference type="SUPFAM" id="SSF48179">
    <property type="entry name" value="6-phosphogluconate dehydrogenase C-terminal domain-like"/>
    <property type="match status" value="1"/>
</dbReference>
<comment type="similarity">
    <text evidence="1 4">Belongs to the pyrroline-5-carboxylate reductase family.</text>
</comment>
<protein>
    <recommendedName>
        <fullName evidence="4 5">Pyrroline-5-carboxylate reductase</fullName>
        <shortName evidence="4">P5C reductase</shortName>
        <shortName evidence="4">P5CR</shortName>
        <ecNumber evidence="4 5">1.5.1.2</ecNumber>
    </recommendedName>
    <alternativeName>
        <fullName evidence="4">PCA reductase</fullName>
    </alternativeName>
</protein>
<evidence type="ECO:0000259" key="7">
    <source>
        <dbReference type="Pfam" id="PF14748"/>
    </source>
</evidence>
<dbReference type="PANTHER" id="PTHR11645">
    <property type="entry name" value="PYRROLINE-5-CARBOXYLATE REDUCTASE"/>
    <property type="match status" value="1"/>
</dbReference>
<comment type="function">
    <text evidence="4">Catalyzes the reduction of 1-pyrroline-5-carboxylate (PCA) to L-proline.</text>
</comment>
<dbReference type="Pfam" id="PF03807">
    <property type="entry name" value="F420_oxidored"/>
    <property type="match status" value="1"/>
</dbReference>
<accession>A0ABQ1J1G5</accession>
<dbReference type="EC" id="1.5.1.2" evidence="4 5"/>
<evidence type="ECO:0000313" key="8">
    <source>
        <dbReference type="EMBL" id="GGB56449.1"/>
    </source>
</evidence>
<comment type="catalytic activity">
    <reaction evidence="4">
        <text>L-proline + NAD(+) = (S)-1-pyrroline-5-carboxylate + NADH + 2 H(+)</text>
        <dbReference type="Rhea" id="RHEA:14105"/>
        <dbReference type="ChEBI" id="CHEBI:15378"/>
        <dbReference type="ChEBI" id="CHEBI:17388"/>
        <dbReference type="ChEBI" id="CHEBI:57540"/>
        <dbReference type="ChEBI" id="CHEBI:57945"/>
        <dbReference type="ChEBI" id="CHEBI:60039"/>
        <dbReference type="EC" id="1.5.1.2"/>
    </reaction>
</comment>
<keyword evidence="4" id="KW-0028">Amino-acid biosynthesis</keyword>
<proteinExistence type="inferred from homology"/>
<keyword evidence="4" id="KW-0963">Cytoplasm</keyword>
<dbReference type="EMBL" id="BMDZ01000066">
    <property type="protein sequence ID" value="GGB56449.1"/>
    <property type="molecule type" value="Genomic_DNA"/>
</dbReference>
<dbReference type="HAMAP" id="MF_01925">
    <property type="entry name" value="P5C_reductase"/>
    <property type="match status" value="1"/>
</dbReference>
<dbReference type="InterPro" id="IPR028939">
    <property type="entry name" value="P5C_Rdtase_cat_N"/>
</dbReference>
<keyword evidence="4" id="KW-0641">Proline biosynthesis</keyword>
<dbReference type="Gene3D" id="3.40.50.720">
    <property type="entry name" value="NAD(P)-binding Rossmann-like Domain"/>
    <property type="match status" value="1"/>
</dbReference>
<dbReference type="InterPro" id="IPR036291">
    <property type="entry name" value="NAD(P)-bd_dom_sf"/>
</dbReference>
<evidence type="ECO:0000259" key="6">
    <source>
        <dbReference type="Pfam" id="PF03807"/>
    </source>
</evidence>
<comment type="pathway">
    <text evidence="4">Amino-acid biosynthesis; L-proline biosynthesis; L-proline from L-glutamate 5-semialdehyde: step 1/1.</text>
</comment>
<evidence type="ECO:0000256" key="2">
    <source>
        <dbReference type="ARBA" id="ARBA00022857"/>
    </source>
</evidence>
<evidence type="ECO:0000256" key="3">
    <source>
        <dbReference type="ARBA" id="ARBA00023002"/>
    </source>
</evidence>
<feature type="domain" description="Pyrroline-5-carboxylate reductase catalytic N-terminal" evidence="6">
    <location>
        <begin position="15"/>
        <end position="110"/>
    </location>
</feature>
<dbReference type="PANTHER" id="PTHR11645:SF0">
    <property type="entry name" value="PYRROLINE-5-CARBOXYLATE REDUCTASE 3"/>
    <property type="match status" value="1"/>
</dbReference>